<dbReference type="Pfam" id="PF00528">
    <property type="entry name" value="BPD_transp_1"/>
    <property type="match status" value="2"/>
</dbReference>
<feature type="transmembrane region" description="Helical" evidence="8">
    <location>
        <begin position="432"/>
        <end position="451"/>
    </location>
</feature>
<organism evidence="10 11">
    <name type="scientific">Petrotoga olearia DSM 13574</name>
    <dbReference type="NCBI Taxonomy" id="1122955"/>
    <lineage>
        <taxon>Bacteria</taxon>
        <taxon>Thermotogati</taxon>
        <taxon>Thermotogota</taxon>
        <taxon>Thermotogae</taxon>
        <taxon>Petrotogales</taxon>
        <taxon>Petrotogaceae</taxon>
        <taxon>Petrotoga</taxon>
    </lineage>
</organism>
<feature type="domain" description="ABC transmembrane type-1" evidence="9">
    <location>
        <begin position="318"/>
        <end position="503"/>
    </location>
</feature>
<dbReference type="Gene3D" id="1.10.3720.10">
    <property type="entry name" value="MetI-like"/>
    <property type="match status" value="2"/>
</dbReference>
<comment type="similarity">
    <text evidence="8">Belongs to the binding-protein-dependent transport system permease family.</text>
</comment>
<evidence type="ECO:0000256" key="5">
    <source>
        <dbReference type="ARBA" id="ARBA00022692"/>
    </source>
</evidence>
<dbReference type="InterPro" id="IPR000515">
    <property type="entry name" value="MetI-like"/>
</dbReference>
<feature type="transmembrane region" description="Helical" evidence="8">
    <location>
        <begin position="322"/>
        <end position="344"/>
    </location>
</feature>
<comment type="subcellular location">
    <subcellularLocation>
        <location evidence="1">Cell inner membrane</location>
        <topology evidence="1">Multi-pass membrane protein</topology>
    </subcellularLocation>
    <subcellularLocation>
        <location evidence="8">Cell membrane</location>
        <topology evidence="8">Multi-pass membrane protein</topology>
    </subcellularLocation>
</comment>
<dbReference type="CDD" id="cd06261">
    <property type="entry name" value="TM_PBP2"/>
    <property type="match status" value="2"/>
</dbReference>
<feature type="transmembrane region" description="Helical" evidence="8">
    <location>
        <begin position="485"/>
        <end position="503"/>
    </location>
</feature>
<keyword evidence="7 8" id="KW-0472">Membrane</keyword>
<sequence>MNNIRSKNLLFILFLSLWLIPFSFLFKDFFRLEGLTNFLDPHTWRILGFTFYQATLSSVLSLAITLIPAYFASRNEGIISKLLDNTIFIPFFFPPVSAVMAFTLLYSSVGILSKLGFSLDIMYTLKAIILAHVFYNSPIFVRYISEALRRVPASFIETASIEGAGKFKTFINVELPLIIPSFSRGLFLVFTYNFTSFAIVLSLGGIRYSTLEVAISSTLRSTLDFPKALSYALIQLIILTILNTVISKFEPISFEYEPFSQKKSRYLSRTISIVYLIFEYSIVLIGIAASFFDFINMKFDISSFLNLFSKELNRVYPVVRSILNSFLVSTVSAFLAVITAYFLLKNYSKLINVSVMATLGISSAFLGMALLYLNILFNIPYVMLLILGYFLITIPIAYSFLFQPIRGFDNKIVEAAKIDGARKLVIFLKVELPLLFSSFTSAFLQIFAIIFGEFTISYTMQVRDYFPLASVVNYSLSSGRLYQEANALSGLNILLIFFIFYVSNKFAKKSET</sequence>
<dbReference type="Proteomes" id="UP000236434">
    <property type="component" value="Unassembled WGS sequence"/>
</dbReference>
<feature type="transmembrane region" description="Helical" evidence="8">
    <location>
        <begin position="266"/>
        <end position="292"/>
    </location>
</feature>
<feature type="transmembrane region" description="Helical" evidence="8">
    <location>
        <begin position="121"/>
        <end position="141"/>
    </location>
</feature>
<evidence type="ECO:0000259" key="9">
    <source>
        <dbReference type="PROSITE" id="PS50928"/>
    </source>
</evidence>
<dbReference type="PANTHER" id="PTHR43357:SF4">
    <property type="entry name" value="INNER MEMBRANE ABC TRANSPORTER PERMEASE PROTEIN YDCV"/>
    <property type="match status" value="1"/>
</dbReference>
<feature type="transmembrane region" description="Helical" evidence="8">
    <location>
        <begin position="186"/>
        <end position="208"/>
    </location>
</feature>
<feature type="transmembrane region" description="Helical" evidence="8">
    <location>
        <begin position="228"/>
        <end position="246"/>
    </location>
</feature>
<evidence type="ECO:0000256" key="3">
    <source>
        <dbReference type="ARBA" id="ARBA00022475"/>
    </source>
</evidence>
<dbReference type="PANTHER" id="PTHR43357">
    <property type="entry name" value="INNER MEMBRANE ABC TRANSPORTER PERMEASE PROTEIN YDCV"/>
    <property type="match status" value="1"/>
</dbReference>
<keyword evidence="3" id="KW-1003">Cell membrane</keyword>
<dbReference type="GO" id="GO:0005886">
    <property type="term" value="C:plasma membrane"/>
    <property type="evidence" value="ECO:0007669"/>
    <property type="project" value="UniProtKB-SubCell"/>
</dbReference>
<feature type="transmembrane region" description="Helical" evidence="8">
    <location>
        <begin position="351"/>
        <end position="373"/>
    </location>
</feature>
<keyword evidence="2 8" id="KW-0813">Transport</keyword>
<dbReference type="GO" id="GO:0055085">
    <property type="term" value="P:transmembrane transport"/>
    <property type="evidence" value="ECO:0007669"/>
    <property type="project" value="InterPro"/>
</dbReference>
<dbReference type="InterPro" id="IPR035906">
    <property type="entry name" value="MetI-like_sf"/>
</dbReference>
<accession>A0A2K1NWK1</accession>
<proteinExistence type="inferred from homology"/>
<evidence type="ECO:0000256" key="2">
    <source>
        <dbReference type="ARBA" id="ARBA00022448"/>
    </source>
</evidence>
<feature type="transmembrane region" description="Helical" evidence="8">
    <location>
        <begin position="379"/>
        <end position="401"/>
    </location>
</feature>
<dbReference type="PROSITE" id="PS50928">
    <property type="entry name" value="ABC_TM1"/>
    <property type="match status" value="2"/>
</dbReference>
<keyword evidence="6 8" id="KW-1133">Transmembrane helix</keyword>
<keyword evidence="5 8" id="KW-0812">Transmembrane</keyword>
<evidence type="ECO:0000313" key="10">
    <source>
        <dbReference type="EMBL" id="PNR94913.1"/>
    </source>
</evidence>
<evidence type="ECO:0000256" key="8">
    <source>
        <dbReference type="RuleBase" id="RU363032"/>
    </source>
</evidence>
<gene>
    <name evidence="10" type="ORF">X929_08460</name>
</gene>
<feature type="domain" description="ABC transmembrane type-1" evidence="9">
    <location>
        <begin position="47"/>
        <end position="246"/>
    </location>
</feature>
<feature type="transmembrane region" description="Helical" evidence="8">
    <location>
        <begin position="85"/>
        <end position="109"/>
    </location>
</feature>
<feature type="transmembrane region" description="Helical" evidence="8">
    <location>
        <begin position="49"/>
        <end position="73"/>
    </location>
</feature>
<comment type="caution">
    <text evidence="10">The sequence shown here is derived from an EMBL/GenBank/DDBJ whole genome shotgun (WGS) entry which is preliminary data.</text>
</comment>
<evidence type="ECO:0000313" key="11">
    <source>
        <dbReference type="Proteomes" id="UP000236434"/>
    </source>
</evidence>
<evidence type="ECO:0000256" key="6">
    <source>
        <dbReference type="ARBA" id="ARBA00022989"/>
    </source>
</evidence>
<protein>
    <submittedName>
        <fullName evidence="10">ABC transporter permease</fullName>
    </submittedName>
</protein>
<evidence type="ECO:0000256" key="1">
    <source>
        <dbReference type="ARBA" id="ARBA00004429"/>
    </source>
</evidence>
<dbReference type="AlphaFoldDB" id="A0A2K1NWK1"/>
<evidence type="ECO:0000256" key="7">
    <source>
        <dbReference type="ARBA" id="ARBA00023136"/>
    </source>
</evidence>
<dbReference type="OrthoDB" id="9776648at2"/>
<keyword evidence="4" id="KW-0997">Cell inner membrane</keyword>
<evidence type="ECO:0000256" key="4">
    <source>
        <dbReference type="ARBA" id="ARBA00022519"/>
    </source>
</evidence>
<dbReference type="EMBL" id="AZRL01000022">
    <property type="protein sequence ID" value="PNR94913.1"/>
    <property type="molecule type" value="Genomic_DNA"/>
</dbReference>
<dbReference type="SUPFAM" id="SSF161098">
    <property type="entry name" value="MetI-like"/>
    <property type="match status" value="2"/>
</dbReference>
<reference evidence="10 11" key="1">
    <citation type="submission" date="2013-12" db="EMBL/GenBank/DDBJ databases">
        <title>Comparative genomics of Petrotoga isolates.</title>
        <authorList>
            <person name="Nesbo C.L."/>
            <person name="Charchuk R."/>
            <person name="Chow K."/>
        </authorList>
    </citation>
    <scope>NUCLEOTIDE SEQUENCE [LARGE SCALE GENOMIC DNA]</scope>
    <source>
        <strain evidence="10 11">DSM 13574</strain>
    </source>
</reference>
<name>A0A2K1NWK1_9BACT</name>